<name>A0A450UJX9_9GAMM</name>
<protein>
    <submittedName>
        <fullName evidence="2">Uncharacterized protein</fullName>
    </submittedName>
</protein>
<evidence type="ECO:0000256" key="1">
    <source>
        <dbReference type="SAM" id="MobiDB-lite"/>
    </source>
</evidence>
<evidence type="ECO:0000313" key="2">
    <source>
        <dbReference type="EMBL" id="VFJ92780.1"/>
    </source>
</evidence>
<feature type="compositionally biased region" description="Polar residues" evidence="1">
    <location>
        <begin position="71"/>
        <end position="80"/>
    </location>
</feature>
<accession>A0A450UJX9</accession>
<gene>
    <name evidence="2" type="ORF">BECKLFY1418A_GA0070994_102623</name>
</gene>
<sequence length="80" mass="9170">MIDSNYYAEIGMRAAERAARKVIEQAHRENRPIPVWNGEKVEYLIPPLPDEEDSTDSKTTTTRKTSCPTKISTHPSRPRM</sequence>
<dbReference type="AlphaFoldDB" id="A0A450UJX9"/>
<feature type="region of interest" description="Disordered" evidence="1">
    <location>
        <begin position="46"/>
        <end position="80"/>
    </location>
</feature>
<proteinExistence type="predicted"/>
<reference evidence="2" key="1">
    <citation type="submission" date="2019-02" db="EMBL/GenBank/DDBJ databases">
        <authorList>
            <person name="Gruber-Vodicka R. H."/>
            <person name="Seah K. B. B."/>
        </authorList>
    </citation>
    <scope>NUCLEOTIDE SEQUENCE</scope>
    <source>
        <strain evidence="2">BECK_M6</strain>
    </source>
</reference>
<dbReference type="EMBL" id="CAADFH010000026">
    <property type="protein sequence ID" value="VFJ92780.1"/>
    <property type="molecule type" value="Genomic_DNA"/>
</dbReference>
<organism evidence="2">
    <name type="scientific">Candidatus Kentrum sp. LFY</name>
    <dbReference type="NCBI Taxonomy" id="2126342"/>
    <lineage>
        <taxon>Bacteria</taxon>
        <taxon>Pseudomonadati</taxon>
        <taxon>Pseudomonadota</taxon>
        <taxon>Gammaproteobacteria</taxon>
        <taxon>Candidatus Kentrum</taxon>
    </lineage>
</organism>
<feature type="compositionally biased region" description="Low complexity" evidence="1">
    <location>
        <begin position="57"/>
        <end position="70"/>
    </location>
</feature>